<evidence type="ECO:0000259" key="2">
    <source>
        <dbReference type="Pfam" id="PF04909"/>
    </source>
</evidence>
<dbReference type="GO" id="GO:0019748">
    <property type="term" value="P:secondary metabolic process"/>
    <property type="evidence" value="ECO:0007669"/>
    <property type="project" value="TreeGrafter"/>
</dbReference>
<dbReference type="Pfam" id="PF04909">
    <property type="entry name" value="Amidohydro_2"/>
    <property type="match status" value="1"/>
</dbReference>
<dbReference type="RefSeq" id="WP_109708616.1">
    <property type="nucleotide sequence ID" value="NZ_QGDS01000001.1"/>
</dbReference>
<dbReference type="CDD" id="cd01292">
    <property type="entry name" value="metallo-dependent_hydrolases"/>
    <property type="match status" value="1"/>
</dbReference>
<gene>
    <name evidence="3" type="ORF">SAMN05216529_101503</name>
</gene>
<dbReference type="PANTHER" id="PTHR21240:SF28">
    <property type="entry name" value="ISO-OROTATE DECARBOXYLASE (EUROFUNG)"/>
    <property type="match status" value="1"/>
</dbReference>
<dbReference type="OrthoDB" id="9771932at2"/>
<dbReference type="PANTHER" id="PTHR21240">
    <property type="entry name" value="2-AMINO-3-CARBOXYLMUCONATE-6-SEMIALDEHYDE DECARBOXYLASE"/>
    <property type="match status" value="1"/>
</dbReference>
<organism evidence="3 4">
    <name type="scientific">Faecalicatena contorta</name>
    <dbReference type="NCBI Taxonomy" id="39482"/>
    <lineage>
        <taxon>Bacteria</taxon>
        <taxon>Bacillati</taxon>
        <taxon>Bacillota</taxon>
        <taxon>Clostridia</taxon>
        <taxon>Lachnospirales</taxon>
        <taxon>Lachnospiraceae</taxon>
        <taxon>Faecalicatena</taxon>
    </lineage>
</organism>
<evidence type="ECO:0000256" key="1">
    <source>
        <dbReference type="ARBA" id="ARBA00023239"/>
    </source>
</evidence>
<protein>
    <recommendedName>
        <fullName evidence="2">Amidohydrolase-related domain-containing protein</fullName>
    </recommendedName>
</protein>
<proteinExistence type="predicted"/>
<dbReference type="GO" id="GO:0005737">
    <property type="term" value="C:cytoplasm"/>
    <property type="evidence" value="ECO:0007669"/>
    <property type="project" value="TreeGrafter"/>
</dbReference>
<evidence type="ECO:0000313" key="3">
    <source>
        <dbReference type="EMBL" id="SUQ12606.1"/>
    </source>
</evidence>
<name>A0A316A557_9FIRM</name>
<sequence>MIDFHTHIFPDKIAASTLDLLSSKFETIPFTDGTASGLEKSEREAGIDLSIVLPIVTKTSQFQSVNYFASQFQEGDILSFGGIHPDSPDYKGELRELKSMGLKGIKLHPAYQETLFNDIRYKRIVSYASELGLIISVHAGYDPGYPDFIYSTPQMAAEVIDEVQPEKLVLAHLGGFFCWDDVERLLVGKQIYLDTAVVFGAIEDNQFMRICRNHGMEKILFATDSPWASQAASVAYLNALPLTIEEKDMVFDKNARKLLTL</sequence>
<dbReference type="Gene3D" id="3.20.20.140">
    <property type="entry name" value="Metal-dependent hydrolases"/>
    <property type="match status" value="1"/>
</dbReference>
<dbReference type="AlphaFoldDB" id="A0A316A557"/>
<dbReference type="SUPFAM" id="SSF51556">
    <property type="entry name" value="Metallo-dependent hydrolases"/>
    <property type="match status" value="1"/>
</dbReference>
<evidence type="ECO:0000313" key="4">
    <source>
        <dbReference type="Proteomes" id="UP000254051"/>
    </source>
</evidence>
<reference evidence="4" key="1">
    <citation type="submission" date="2017-07" db="EMBL/GenBank/DDBJ databases">
        <authorList>
            <person name="Varghese N."/>
            <person name="Submissions S."/>
        </authorList>
    </citation>
    <scope>NUCLEOTIDE SEQUENCE [LARGE SCALE GENOMIC DNA]</scope>
    <source>
        <strain evidence="4">NLAE-zl-C134</strain>
    </source>
</reference>
<dbReference type="EMBL" id="UHJJ01000001">
    <property type="protein sequence ID" value="SUQ12606.1"/>
    <property type="molecule type" value="Genomic_DNA"/>
</dbReference>
<dbReference type="InterPro" id="IPR032466">
    <property type="entry name" value="Metal_Hydrolase"/>
</dbReference>
<accession>A0A316A557</accession>
<dbReference type="Proteomes" id="UP000254051">
    <property type="component" value="Unassembled WGS sequence"/>
</dbReference>
<dbReference type="GO" id="GO:0016787">
    <property type="term" value="F:hydrolase activity"/>
    <property type="evidence" value="ECO:0007669"/>
    <property type="project" value="InterPro"/>
</dbReference>
<feature type="domain" description="Amidohydrolase-related" evidence="2">
    <location>
        <begin position="60"/>
        <end position="260"/>
    </location>
</feature>
<dbReference type="GO" id="GO:0016831">
    <property type="term" value="F:carboxy-lyase activity"/>
    <property type="evidence" value="ECO:0007669"/>
    <property type="project" value="InterPro"/>
</dbReference>
<dbReference type="InterPro" id="IPR006680">
    <property type="entry name" value="Amidohydro-rel"/>
</dbReference>
<keyword evidence="4" id="KW-1185">Reference proteome</keyword>
<keyword evidence="1" id="KW-0456">Lyase</keyword>
<dbReference type="InterPro" id="IPR032465">
    <property type="entry name" value="ACMSD"/>
</dbReference>